<evidence type="ECO:0000313" key="3">
    <source>
        <dbReference type="Proteomes" id="UP000250796"/>
    </source>
</evidence>
<name>A0A7Z7LHI1_9BACT</name>
<proteinExistence type="predicted"/>
<sequence>MKIDPRCIPCNMSALVRILSQNGVKREDQLSAARLFLKDMAEMDLENETPIEIGRKVGKALKVVLGEIDAFREVKKAANDLLLEVYDVLKEKLRALDDPLIGALKLSVAGNIIDFAPGHRIDIDATMRQALSIPFAIDDLEELSRRIKKAKSMLIVGDNCGEVVLDKLLMEIAEVPETYFAVRGEPTLNDVTIREALEVGLDSVANLIDSGADAPGMQEDRMNDEFEDIYTGADVVISKGQGNLEGLSSAKREIFFLLMAKCEVIGSFLNVPKGSFVAYRKA</sequence>
<dbReference type="Gene3D" id="1.10.285.20">
    <property type="entry name" value="Uncharacterised protein PF01937, DUF89, domain 2"/>
    <property type="match status" value="1"/>
</dbReference>
<dbReference type="EMBL" id="LS974202">
    <property type="protein sequence ID" value="SSC13995.1"/>
    <property type="molecule type" value="Genomic_DNA"/>
</dbReference>
<accession>A0A7Z7LHI1</accession>
<dbReference type="SUPFAM" id="SSF111321">
    <property type="entry name" value="AF1104-like"/>
    <property type="match status" value="1"/>
</dbReference>
<dbReference type="KEGG" id="minf:MESINF_2555"/>
<dbReference type="Proteomes" id="UP000250796">
    <property type="component" value="Chromosome MESINF"/>
</dbReference>
<dbReference type="InterPro" id="IPR014444">
    <property type="entry name" value="PH1575-like"/>
</dbReference>
<dbReference type="Pfam" id="PF01937">
    <property type="entry name" value="ARMT1-like_dom"/>
    <property type="match status" value="1"/>
</dbReference>
<feature type="domain" description="Damage-control phosphatase ARMT1-like metal-binding" evidence="1">
    <location>
        <begin position="4"/>
        <end position="275"/>
    </location>
</feature>
<gene>
    <name evidence="2" type="ORF">MESINF_2555</name>
</gene>
<reference evidence="2 3" key="1">
    <citation type="submission" date="2017-01" db="EMBL/GenBank/DDBJ databases">
        <authorList>
            <person name="Erauso G."/>
        </authorList>
    </citation>
    <scope>NUCLEOTIDE SEQUENCE [LARGE SCALE GENOMIC DNA]</scope>
    <source>
        <strain evidence="2">MESINF1</strain>
    </source>
</reference>
<dbReference type="RefSeq" id="WP_169700227.1">
    <property type="nucleotide sequence ID" value="NZ_LS974202.1"/>
</dbReference>
<keyword evidence="3" id="KW-1185">Reference proteome</keyword>
<dbReference type="AlphaFoldDB" id="A0A7Z7LHI1"/>
<dbReference type="PIRSF" id="PIRSF006593">
    <property type="entry name" value="UCP006593"/>
    <property type="match status" value="1"/>
</dbReference>
<organism evidence="2 3">
    <name type="scientific">Mesotoga infera</name>
    <dbReference type="NCBI Taxonomy" id="1236046"/>
    <lineage>
        <taxon>Bacteria</taxon>
        <taxon>Thermotogati</taxon>
        <taxon>Thermotogota</taxon>
        <taxon>Thermotogae</taxon>
        <taxon>Kosmotogales</taxon>
        <taxon>Kosmotogaceae</taxon>
        <taxon>Mesotoga</taxon>
    </lineage>
</organism>
<dbReference type="InterPro" id="IPR036075">
    <property type="entry name" value="ARMT-1-like_metal-bd_sf"/>
</dbReference>
<evidence type="ECO:0000313" key="2">
    <source>
        <dbReference type="EMBL" id="SSC13995.1"/>
    </source>
</evidence>
<protein>
    <recommendedName>
        <fullName evidence="1">Damage-control phosphatase ARMT1-like metal-binding domain-containing protein</fullName>
    </recommendedName>
</protein>
<evidence type="ECO:0000259" key="1">
    <source>
        <dbReference type="Pfam" id="PF01937"/>
    </source>
</evidence>
<dbReference type="InterPro" id="IPR002791">
    <property type="entry name" value="ARMT1-like_metal-bd"/>
</dbReference>
<dbReference type="Gene3D" id="3.40.50.10880">
    <property type="entry name" value="Uncharacterised protein PF01937, DUF89, domain 3"/>
    <property type="match status" value="1"/>
</dbReference>